<feature type="domain" description="DUF2357" evidence="1">
    <location>
        <begin position="134"/>
        <end position="386"/>
    </location>
</feature>
<dbReference type="InterPro" id="IPR018633">
    <property type="entry name" value="DUF2357"/>
</dbReference>
<protein>
    <submittedName>
        <fullName evidence="2">DUF2357 domain-containing protein</fullName>
    </submittedName>
</protein>
<reference evidence="2 3" key="1">
    <citation type="submission" date="2020-08" db="EMBL/GenBank/DDBJ databases">
        <title>Cohnella phylogeny.</title>
        <authorList>
            <person name="Dunlap C."/>
        </authorList>
    </citation>
    <scope>NUCLEOTIDE SEQUENCE [LARGE SCALE GENOMIC DNA]</scope>
    <source>
        <strain evidence="2 3">DSM 103658</strain>
    </source>
</reference>
<proteinExistence type="predicted"/>
<dbReference type="InterPro" id="IPR007505">
    <property type="entry name" value="PDDEXK_7"/>
</dbReference>
<evidence type="ECO:0000259" key="1">
    <source>
        <dbReference type="Pfam" id="PF09823"/>
    </source>
</evidence>
<dbReference type="RefSeq" id="WP_185177186.1">
    <property type="nucleotide sequence ID" value="NZ_JACJVN010000006.1"/>
</dbReference>
<evidence type="ECO:0000313" key="3">
    <source>
        <dbReference type="Proteomes" id="UP000574133"/>
    </source>
</evidence>
<organism evidence="2 3">
    <name type="scientific">Cohnella lubricantis</name>
    <dbReference type="NCBI Taxonomy" id="2163172"/>
    <lineage>
        <taxon>Bacteria</taxon>
        <taxon>Bacillati</taxon>
        <taxon>Bacillota</taxon>
        <taxon>Bacilli</taxon>
        <taxon>Bacillales</taxon>
        <taxon>Paenibacillaceae</taxon>
        <taxon>Cohnella</taxon>
    </lineage>
</organism>
<gene>
    <name evidence="2" type="ORF">H4Q31_00890</name>
</gene>
<sequence>MASLLSGSPNEMRELLSISTNLFDVIIKGKPYHPTVETLELHRMDEEWEKAELVVSPQSDIVQLEEFRLFSVARGEYVDGLAGEQAEPCFYETQTYELLIEARETGSRLEFWHASPHLRKAIKPVGKSGRLLSGVLNFQNEVGYTDLEIRIDGRPALRIRLEIYPTKLDYKKDYQAILHEVNQQIYNLSFDFLRRTYNLTGLRETHSQSLTEYWTILKHVFQQLADTVERIDRAPHYRLHSEKKAMDAAKVKRAGKENVPYLSKNPHLLQRDEENGILAIQGVKYRPTMLLETKRKLDYDTAENRFLRWMLERIDRKLTEIREKLLERGRDRVTDPELVEQIVRMKSRLRRFLQLDFLREVGDLRHISVSLVLQMAPGYRDVYRIYLMLMKGLSIQSDLFHLSMKDLAQLYEYWCFLKIHELLASKYRLVSQDIIRVNRTGLFVTLDKSQRARVEYENSRNGERFTLFYNALHKEDRAAPTLAQLPDNVLTLYKQDANQKPQVYKYVFDAKYRLNPAYEGTYYHKQYQGPGPEEDDINTMHRYRDAIVYQESETSEYERSMFGAYVLFPYADEERFKEHRFYRSIGLINIGAFPFLPGTTGLLEQFLDELILDSPERAYERSTRPRGTKPYYRNKFSGKNVLVGSMRTGQLNSILEQHYYHMPLRNLPDQKLLTQLEFIALCQSRRQFQEDGGIRYYGRISNWEVRKRGDIKERPARPGTELDLYVYFTIEKWEVKESVIALGGSWIETCLATSKYMFDRAIELPELRLDTEEQLREWREKRRRGKVKVKLDHVHVDRAERVMGIDVED</sequence>
<dbReference type="Pfam" id="PF09823">
    <property type="entry name" value="DUF2357"/>
    <property type="match status" value="1"/>
</dbReference>
<name>A0A841T8X4_9BACL</name>
<comment type="caution">
    <text evidence="2">The sequence shown here is derived from an EMBL/GenBank/DDBJ whole genome shotgun (WGS) entry which is preliminary data.</text>
</comment>
<accession>A0A841T8X4</accession>
<evidence type="ECO:0000313" key="2">
    <source>
        <dbReference type="EMBL" id="MBB6675878.1"/>
    </source>
</evidence>
<dbReference type="Proteomes" id="UP000574133">
    <property type="component" value="Unassembled WGS sequence"/>
</dbReference>
<dbReference type="Pfam" id="PF04411">
    <property type="entry name" value="PDDEXK_7"/>
    <property type="match status" value="1"/>
</dbReference>
<dbReference type="EMBL" id="JACJVN010000006">
    <property type="protein sequence ID" value="MBB6675878.1"/>
    <property type="molecule type" value="Genomic_DNA"/>
</dbReference>
<dbReference type="AlphaFoldDB" id="A0A841T8X4"/>
<keyword evidence="3" id="KW-1185">Reference proteome</keyword>